<gene>
    <name evidence="4" type="ORF">RFI_00051</name>
</gene>
<feature type="domain" description="Saccharopine dehydrogenase NADP binding" evidence="3">
    <location>
        <begin position="10"/>
        <end position="103"/>
    </location>
</feature>
<dbReference type="Proteomes" id="UP000023152">
    <property type="component" value="Unassembled WGS sequence"/>
</dbReference>
<evidence type="ECO:0000256" key="1">
    <source>
        <dbReference type="ARBA" id="ARBA00038048"/>
    </source>
</evidence>
<dbReference type="InterPro" id="IPR005097">
    <property type="entry name" value="Sacchrp_dh_NADP-bd"/>
</dbReference>
<comment type="caution">
    <text evidence="4">The sequence shown here is derived from an EMBL/GenBank/DDBJ whole genome shotgun (WGS) entry which is preliminary data.</text>
</comment>
<proteinExistence type="inferred from homology"/>
<organism evidence="4 5">
    <name type="scientific">Reticulomyxa filosa</name>
    <dbReference type="NCBI Taxonomy" id="46433"/>
    <lineage>
        <taxon>Eukaryota</taxon>
        <taxon>Sar</taxon>
        <taxon>Rhizaria</taxon>
        <taxon>Retaria</taxon>
        <taxon>Foraminifera</taxon>
        <taxon>Monothalamids</taxon>
        <taxon>Reticulomyxidae</taxon>
        <taxon>Reticulomyxa</taxon>
    </lineage>
</organism>
<dbReference type="GO" id="GO:0005739">
    <property type="term" value="C:mitochondrion"/>
    <property type="evidence" value="ECO:0007669"/>
    <property type="project" value="TreeGrafter"/>
</dbReference>
<dbReference type="GO" id="GO:0005886">
    <property type="term" value="C:plasma membrane"/>
    <property type="evidence" value="ECO:0007669"/>
    <property type="project" value="TreeGrafter"/>
</dbReference>
<evidence type="ECO:0000313" key="5">
    <source>
        <dbReference type="Proteomes" id="UP000023152"/>
    </source>
</evidence>
<accession>X6PFX9</accession>
<feature type="non-terminal residue" evidence="4">
    <location>
        <position position="113"/>
    </location>
</feature>
<dbReference type="GO" id="GO:0009247">
    <property type="term" value="P:glycolipid biosynthetic process"/>
    <property type="evidence" value="ECO:0007669"/>
    <property type="project" value="TreeGrafter"/>
</dbReference>
<evidence type="ECO:0000256" key="2">
    <source>
        <dbReference type="SAM" id="MobiDB-lite"/>
    </source>
</evidence>
<feature type="compositionally biased region" description="Basic and acidic residues" evidence="2">
    <location>
        <begin position="9"/>
        <end position="26"/>
    </location>
</feature>
<dbReference type="Gene3D" id="3.40.50.720">
    <property type="entry name" value="NAD(P)-binding Rossmann-like Domain"/>
    <property type="match status" value="1"/>
</dbReference>
<name>X6PFX9_RETFI</name>
<protein>
    <submittedName>
        <fullName evidence="4">Putative saccharopine dehydrogenase</fullName>
    </submittedName>
</protein>
<dbReference type="SUPFAM" id="SSF51735">
    <property type="entry name" value="NAD(P)-binding Rossmann-fold domains"/>
    <property type="match status" value="1"/>
</dbReference>
<reference evidence="4 5" key="1">
    <citation type="journal article" date="2013" name="Curr. Biol.">
        <title>The Genome of the Foraminiferan Reticulomyxa filosa.</title>
        <authorList>
            <person name="Glockner G."/>
            <person name="Hulsmann N."/>
            <person name="Schleicher M."/>
            <person name="Noegel A.A."/>
            <person name="Eichinger L."/>
            <person name="Gallinger C."/>
            <person name="Pawlowski J."/>
            <person name="Sierra R."/>
            <person name="Euteneuer U."/>
            <person name="Pillet L."/>
            <person name="Moustafa A."/>
            <person name="Platzer M."/>
            <person name="Groth M."/>
            <person name="Szafranski K."/>
            <person name="Schliwa M."/>
        </authorList>
    </citation>
    <scope>NUCLEOTIDE SEQUENCE [LARGE SCALE GENOMIC DNA]</scope>
</reference>
<dbReference type="AlphaFoldDB" id="X6PFX9"/>
<feature type="region of interest" description="Disordered" evidence="2">
    <location>
        <begin position="1"/>
        <end position="26"/>
    </location>
</feature>
<dbReference type="Pfam" id="PF03435">
    <property type="entry name" value="Sacchrp_dh_NADP"/>
    <property type="match status" value="1"/>
</dbReference>
<dbReference type="InterPro" id="IPR036291">
    <property type="entry name" value="NAD(P)-bd_dom_sf"/>
</dbReference>
<dbReference type="GO" id="GO:0005811">
    <property type="term" value="C:lipid droplet"/>
    <property type="evidence" value="ECO:0007669"/>
    <property type="project" value="TreeGrafter"/>
</dbReference>
<dbReference type="EMBL" id="ASPP01000053">
    <property type="protein sequence ID" value="ETO37013.1"/>
    <property type="molecule type" value="Genomic_DNA"/>
</dbReference>
<dbReference type="PANTHER" id="PTHR12286:SF5">
    <property type="entry name" value="SACCHAROPINE DEHYDROGENASE-LIKE OXIDOREDUCTASE"/>
    <property type="match status" value="1"/>
</dbReference>
<evidence type="ECO:0000313" key="4">
    <source>
        <dbReference type="EMBL" id="ETO37013.1"/>
    </source>
</evidence>
<comment type="similarity">
    <text evidence="1">Belongs to the saccharopine dehydrogenase family.</text>
</comment>
<sequence>MAELLAAITKKEEKKEEKEEKKSEAREDMEIIVCDVSNEESLGAMASRTKLVINCTGPFRFLGENVIKQCAERGTHYIDICGEPEFMEKSAFKYFNTAQESGVFLFLNLWACV</sequence>
<dbReference type="PANTHER" id="PTHR12286">
    <property type="entry name" value="SACCHAROPINE DEHYDROGENASE-LIKE OXIDOREDUCTASE"/>
    <property type="match status" value="1"/>
</dbReference>
<keyword evidence="5" id="KW-1185">Reference proteome</keyword>
<evidence type="ECO:0000259" key="3">
    <source>
        <dbReference type="Pfam" id="PF03435"/>
    </source>
</evidence>
<dbReference type="InterPro" id="IPR051276">
    <property type="entry name" value="Saccharopine_DH-like_oxidrdct"/>
</dbReference>
<dbReference type="OrthoDB" id="10268090at2759"/>